<organism evidence="1">
    <name type="scientific">uncultured Caudovirales phage</name>
    <dbReference type="NCBI Taxonomy" id="2100421"/>
    <lineage>
        <taxon>Viruses</taxon>
        <taxon>Duplodnaviria</taxon>
        <taxon>Heunggongvirae</taxon>
        <taxon>Uroviricota</taxon>
        <taxon>Caudoviricetes</taxon>
        <taxon>Peduoviridae</taxon>
        <taxon>Maltschvirus</taxon>
        <taxon>Maltschvirus maltsch</taxon>
    </lineage>
</organism>
<proteinExistence type="predicted"/>
<sequence>MEKKKEKPKYVSLSIYLRFWQRPSLPGYLEDKGGTFNLDLYLQYLKAINNETRN</sequence>
<reference evidence="1" key="1">
    <citation type="submission" date="2020-04" db="EMBL/GenBank/DDBJ databases">
        <authorList>
            <person name="Chiriac C."/>
            <person name="Salcher M."/>
            <person name="Ghai R."/>
            <person name="Kavagutti S V."/>
        </authorList>
    </citation>
    <scope>NUCLEOTIDE SEQUENCE</scope>
</reference>
<name>A0A6J5NBL5_9CAUD</name>
<dbReference type="EMBL" id="LR796579">
    <property type="protein sequence ID" value="CAB4152969.1"/>
    <property type="molecule type" value="Genomic_DNA"/>
</dbReference>
<protein>
    <submittedName>
        <fullName evidence="1">Uncharacterized protein</fullName>
    </submittedName>
</protein>
<evidence type="ECO:0000313" key="1">
    <source>
        <dbReference type="EMBL" id="CAB4152969.1"/>
    </source>
</evidence>
<gene>
    <name evidence="1" type="ORF">UFOVP611_40</name>
</gene>
<accession>A0A6J5NBL5</accession>